<dbReference type="GO" id="GO:0036064">
    <property type="term" value="C:ciliary basal body"/>
    <property type="evidence" value="ECO:0007669"/>
    <property type="project" value="Ensembl"/>
</dbReference>
<feature type="domain" description="CFA20" evidence="13">
    <location>
        <begin position="8"/>
        <end position="122"/>
    </location>
</feature>
<dbReference type="GO" id="GO:0005886">
    <property type="term" value="C:plasma membrane"/>
    <property type="evidence" value="ECO:0007669"/>
    <property type="project" value="Ensembl"/>
</dbReference>
<dbReference type="FunFam" id="2.130.10.10:FF:001417">
    <property type="entry name" value="WD repeat domain 90"/>
    <property type="match status" value="1"/>
</dbReference>
<evidence type="ECO:0000256" key="10">
    <source>
        <dbReference type="ARBA" id="ARBA00061300"/>
    </source>
</evidence>
<evidence type="ECO:0000259" key="15">
    <source>
        <dbReference type="Pfam" id="PF23393"/>
    </source>
</evidence>
<feature type="repeat" description="WD" evidence="12">
    <location>
        <begin position="741"/>
        <end position="773"/>
    </location>
</feature>
<evidence type="ECO:0000256" key="7">
    <source>
        <dbReference type="ARBA" id="ARBA00022794"/>
    </source>
</evidence>
<keyword evidence="4 12" id="KW-0853">WD repeat</keyword>
<dbReference type="Pfam" id="PF23342">
    <property type="entry name" value="WDR90_beta-prop_4th"/>
    <property type="match status" value="1"/>
</dbReference>
<dbReference type="Ensembl" id="ENSPMRT00000031178.1">
    <property type="protein sequence ID" value="ENSPMRP00000029399.1"/>
    <property type="gene ID" value="ENSPMRG00000018452.1"/>
</dbReference>
<keyword evidence="6" id="KW-0677">Repeat</keyword>
<evidence type="ECO:0000259" key="13">
    <source>
        <dbReference type="Pfam" id="PF05018"/>
    </source>
</evidence>
<dbReference type="SMART" id="SM00320">
    <property type="entry name" value="WD40"/>
    <property type="match status" value="20"/>
</dbReference>
<dbReference type="InterPro" id="IPR011047">
    <property type="entry name" value="Quinoprotein_ADH-like_sf"/>
</dbReference>
<keyword evidence="8" id="KW-0206">Cytoskeleton</keyword>
<feature type="repeat" description="WD" evidence="12">
    <location>
        <begin position="657"/>
        <end position="698"/>
    </location>
</feature>
<dbReference type="InterPro" id="IPR055439">
    <property type="entry name" value="Beta-prop_EML_1st"/>
</dbReference>
<protein>
    <recommendedName>
        <fullName evidence="11">WD repeat-containing protein 90</fullName>
    </recommendedName>
</protein>
<dbReference type="InterPro" id="IPR015943">
    <property type="entry name" value="WD40/YVTN_repeat-like_dom_sf"/>
</dbReference>
<accession>A0A670K177</accession>
<evidence type="ECO:0000256" key="9">
    <source>
        <dbReference type="ARBA" id="ARBA00060089"/>
    </source>
</evidence>
<dbReference type="InterPro" id="IPR055441">
    <property type="entry name" value="Beta-prop_WDR90_POC16_2nd"/>
</dbReference>
<reference evidence="17" key="3">
    <citation type="submission" date="2025-09" db="UniProtKB">
        <authorList>
            <consortium name="Ensembl"/>
        </authorList>
    </citation>
    <scope>IDENTIFICATION</scope>
</reference>
<dbReference type="GO" id="GO:0008017">
    <property type="term" value="F:microtubule binding"/>
    <property type="evidence" value="ECO:0007669"/>
    <property type="project" value="Ensembl"/>
</dbReference>
<comment type="subcellular location">
    <subcellularLocation>
        <location evidence="2">Cytoplasm</location>
        <location evidence="2">Cytoskeleton</location>
        <location evidence="2">Microtubule organizing center</location>
        <location evidence="2">Centrosome</location>
        <location evidence="2">Centriolar satellite</location>
    </subcellularLocation>
    <subcellularLocation>
        <location evidence="1">Cytoplasm</location>
        <location evidence="1">Cytoskeleton</location>
        <location evidence="1">Microtubule organizing center</location>
        <location evidence="1">Centrosome</location>
        <location evidence="1">Centriole</location>
    </subcellularLocation>
</comment>
<dbReference type="GO" id="GO:0005874">
    <property type="term" value="C:microtubule"/>
    <property type="evidence" value="ECO:0007669"/>
    <property type="project" value="UniProtKB-KW"/>
</dbReference>
<dbReference type="PANTHER" id="PTHR13720:SF24">
    <property type="entry name" value="WD REPEAT-CONTAINING PROTEIN 90"/>
    <property type="match status" value="1"/>
</dbReference>
<feature type="domain" description="WDR90/POC16 second beta-propeller" evidence="15">
    <location>
        <begin position="668"/>
        <end position="957"/>
    </location>
</feature>
<dbReference type="GO" id="GO:0034451">
    <property type="term" value="C:centriolar satellite"/>
    <property type="evidence" value="ECO:0007669"/>
    <property type="project" value="UniProtKB-SubCell"/>
</dbReference>
<comment type="similarity">
    <text evidence="10">Belongs to the WD repeat WDR90/POC16 family.</text>
</comment>
<evidence type="ECO:0000313" key="18">
    <source>
        <dbReference type="Proteomes" id="UP000472272"/>
    </source>
</evidence>
<evidence type="ECO:0000256" key="2">
    <source>
        <dbReference type="ARBA" id="ARBA00004607"/>
    </source>
</evidence>
<keyword evidence="3" id="KW-0963">Cytoplasm</keyword>
<feature type="domain" description="EML-like first beta-propeller" evidence="16">
    <location>
        <begin position="1102"/>
        <end position="1317"/>
    </location>
</feature>
<dbReference type="InterPro" id="IPR007714">
    <property type="entry name" value="CFA20_dom"/>
</dbReference>
<feature type="repeat" description="WD" evidence="12">
    <location>
        <begin position="1382"/>
        <end position="1423"/>
    </location>
</feature>
<dbReference type="PANTHER" id="PTHR13720">
    <property type="entry name" value="WD-40 REPEAT PROTEIN"/>
    <property type="match status" value="1"/>
</dbReference>
<dbReference type="FunFam" id="2.130.10.10:FF:000590">
    <property type="entry name" value="WD repeat domain 90"/>
    <property type="match status" value="1"/>
</dbReference>
<dbReference type="Pfam" id="PF23409">
    <property type="entry name" value="Beta-prop_EML"/>
    <property type="match status" value="1"/>
</dbReference>
<dbReference type="InterPro" id="IPR036322">
    <property type="entry name" value="WD40_repeat_dom_sf"/>
</dbReference>
<gene>
    <name evidence="17" type="primary">WDR90</name>
</gene>
<feature type="domain" description="CFA20" evidence="13">
    <location>
        <begin position="149"/>
        <end position="196"/>
    </location>
</feature>
<name>A0A670K177_PODMU</name>
<sequence length="1730" mass="190867">IAGITLFHPYLNIFKHFKVEEWKRSTKEGDVTTFMDKTLKGTVYRISGAVPASNYLQLPKISTQSLGLTGRYLYILFKPAPTKYFVVHLDVATEDSQVVRISFSNLFKEFKSTATWLQFPFICGAARGSVYESTSKASKQDLVGLAPSSVRWTCLILDLRYILSLYLNRSYSHLKSVKLCSNLLVKNLFTSDLLFDPGVTSSEAHQSKLATQGISPMPREMTFPVPKGENWHDLYDYVRFPSDGSKMPFDSIQKGTLNPAAVAHVEDNPVGQLPKEVFLSKPVQDRVSLIQQITSPKRVRDSSLPAPSEGDGSIHVYAHKNGDVTVHAVSVDSDEALWAANGSVVVYPCHALIIAIALDTGKQRFFAGHTDKVAALAFNGNSTLLASAQIGQLSVIRLWDFPSGRCLCMFKTGMQSISCLSFSYSGGILCGTGKDRHGKTMVVVWNTVQVNHGGEVVMLAKAHTDVDIQALKIAFFDDTRMVSCGRDNVRLWRVRSGVLRSCPVNLGEYRSMEFTDLDFEAGHSTQREPQDRTLFVCSRSGHVLEINYKNVAVRNARRLLPSEGQHSHQREKQTFNSGPGIALNSICLSSTFCATASEDGYLRLWPLDFSEVFLEAEHHSPVSSVRISPDNLKVLCTTASGNVGCLDIQSKDYCTVMRSHLDSVLAFSVERSQKQLVTVSQDNTIRVWNLESMQQLYEFTASDETPCAVSFHPSQFIFACGFDTGVVRTISLAASKLLEEHKQHRGSITGLTFSPDGNFMYSSCSHGTLALYNSAIQKSHVIRVLGKVFVYADHGPDALSVSGDGRLLAFVGPSKYIVTLMDAYSLDELLRVDMSILDLDSTVLDMAERLCFAPFPLGHLLVATCSQKVLVIDAKSGRLIRVVSQVHKQSCSSLAFSSDARFLLTAGDRVLKVWDYGMRFDVNSQVFIGHSEPIQQVSFTPDQRQVISVGDAIFLWDFLGVFAEESFKDESHYLTPGANDIPRQVVPRPTIVSPPCLELSSIHPLGHCGEQRALQMKQIFVSPLKSSRRPEPHPQCCLPLAIFIPFHVFSSALTSNEGLKLKAVIGYNGNGRGNMVWNPDTGFFAYSCGCLLIVEDLHSGFQKHWLGHPEEISTLAVSHDAQALASASGQGRGESRCQIRIWNVQDGSCQKVLFHHETQVQAMAYSRDDCLLATLGDYIDRVIALWNVHTYELMSSTRVSEPVHEIAFSPLSVGHLACVGKGAVTFWLTEQQGADISLKVHRVPVPDAIGPVELTSLCYSAGCLLYTGTSTGQICAWDMQTNRCFMTWEAVEGEIGESLGNRLVSGSNTKRIQLWSVAAVQELRVKGSSARSSSVLLEQEMTLDGTIVSAAFDDCMDMGIVGTTAGTLWYVSWADNTSIRLISGHKNQVNEVAFSPGESHCATCGEDGSVRVWSLASMELVVQFQVLNQSSLCLAWSPVATTVSGEESQHIVAGYSDGTIRVFSVSRTEMELKMHPHPVAVTALGYSADGEIILSGGKDGMMAVSSPRTGMTIRVLTDHRSSPINVIHCTRKQGLPCDDLWLAASDDRRVSVWVSDWMKDKCELIDWLSFPAPTDLENRAAFCPWDRSMIAYTGFGLQKEILFYSLHQKQVIEKISLPYFATSLSLSPAACIIAVGFSERMLRLIEHPKKAERDYLGHDDAVCLCRFTPSGKRLFTASYNEILVWEVHSRGMQKSSFHHQLSRVQTWLLPQGCPENSPSRCCASAPASCF</sequence>
<dbReference type="PROSITE" id="PS50294">
    <property type="entry name" value="WD_REPEATS_REGION"/>
    <property type="match status" value="2"/>
</dbReference>
<dbReference type="FunFam" id="2.130.10.10:FF:000522">
    <property type="entry name" value="WD repeat domain 90"/>
    <property type="match status" value="1"/>
</dbReference>
<evidence type="ECO:0000256" key="5">
    <source>
        <dbReference type="ARBA" id="ARBA00022701"/>
    </source>
</evidence>
<evidence type="ECO:0000259" key="14">
    <source>
        <dbReference type="Pfam" id="PF23342"/>
    </source>
</evidence>
<comment type="function">
    <text evidence="9">Microtubule-binding protein that plays a crucial role in ensuring inner core protein localization within the centriole core, as well as in maintaining the microtubule wall integrity and the overall centriole roundness and stability. Required for efficient primary cilium formation.</text>
</comment>
<evidence type="ECO:0000256" key="3">
    <source>
        <dbReference type="ARBA" id="ARBA00022490"/>
    </source>
</evidence>
<keyword evidence="18" id="KW-1185">Reference proteome</keyword>
<evidence type="ECO:0000256" key="4">
    <source>
        <dbReference type="ARBA" id="ARBA00022574"/>
    </source>
</evidence>
<dbReference type="GeneTree" id="ENSGT00940000160173"/>
<dbReference type="SUPFAM" id="SSF50978">
    <property type="entry name" value="WD40 repeat-like"/>
    <property type="match status" value="1"/>
</dbReference>
<dbReference type="PROSITE" id="PS50082">
    <property type="entry name" value="WD_REPEATS_2"/>
    <property type="match status" value="3"/>
</dbReference>
<dbReference type="InterPro" id="IPR019775">
    <property type="entry name" value="WD40_repeat_CS"/>
</dbReference>
<dbReference type="InterPro" id="IPR055440">
    <property type="entry name" value="Beta-prop_WDR90_4th"/>
</dbReference>
<evidence type="ECO:0000259" key="16">
    <source>
        <dbReference type="Pfam" id="PF23409"/>
    </source>
</evidence>
<organism evidence="17 18">
    <name type="scientific">Podarcis muralis</name>
    <name type="common">Wall lizard</name>
    <name type="synonym">Lacerta muralis</name>
    <dbReference type="NCBI Taxonomy" id="64176"/>
    <lineage>
        <taxon>Eukaryota</taxon>
        <taxon>Metazoa</taxon>
        <taxon>Chordata</taxon>
        <taxon>Craniata</taxon>
        <taxon>Vertebrata</taxon>
        <taxon>Euteleostomi</taxon>
        <taxon>Lepidosauria</taxon>
        <taxon>Squamata</taxon>
        <taxon>Bifurcata</taxon>
        <taxon>Unidentata</taxon>
        <taxon>Episquamata</taxon>
        <taxon>Laterata</taxon>
        <taxon>Lacertibaenia</taxon>
        <taxon>Lacertidae</taxon>
        <taxon>Podarcis</taxon>
    </lineage>
</organism>
<evidence type="ECO:0000256" key="1">
    <source>
        <dbReference type="ARBA" id="ARBA00004114"/>
    </source>
</evidence>
<dbReference type="FunFam" id="2.130.10.10:FF:003525">
    <property type="entry name" value="WD repeat domain 90"/>
    <property type="match status" value="1"/>
</dbReference>
<dbReference type="GO" id="GO:0060271">
    <property type="term" value="P:cilium assembly"/>
    <property type="evidence" value="ECO:0007669"/>
    <property type="project" value="Ensembl"/>
</dbReference>
<dbReference type="PROSITE" id="PS00678">
    <property type="entry name" value="WD_REPEATS_1"/>
    <property type="match status" value="1"/>
</dbReference>
<reference evidence="17 18" key="1">
    <citation type="journal article" date="2019" name="Proc. Natl. Acad. Sci. U.S.A.">
        <title>Regulatory changes in pterin and carotenoid genes underlie balanced color polymorphisms in the wall lizard.</title>
        <authorList>
            <person name="Andrade P."/>
            <person name="Pinho C."/>
            <person name="Perez I de Lanuza G."/>
            <person name="Afonso S."/>
            <person name="Brejcha J."/>
            <person name="Rubin C.J."/>
            <person name="Wallerman O."/>
            <person name="Pereira P."/>
            <person name="Sabatino S.J."/>
            <person name="Bellati A."/>
            <person name="Pellitteri-Rosa D."/>
            <person name="Bosakova Z."/>
            <person name="Bunikis I."/>
            <person name="Carretero M.A."/>
            <person name="Feiner N."/>
            <person name="Marsik P."/>
            <person name="Pauperio F."/>
            <person name="Salvi D."/>
            <person name="Soler L."/>
            <person name="While G.M."/>
            <person name="Uller T."/>
            <person name="Font E."/>
            <person name="Andersson L."/>
            <person name="Carneiro M."/>
        </authorList>
    </citation>
    <scope>NUCLEOTIDE SEQUENCE</scope>
</reference>
<dbReference type="SUPFAM" id="SSF50998">
    <property type="entry name" value="Quinoprotein alcohol dehydrogenase-like"/>
    <property type="match status" value="2"/>
</dbReference>
<evidence type="ECO:0000256" key="8">
    <source>
        <dbReference type="ARBA" id="ARBA00023212"/>
    </source>
</evidence>
<keyword evidence="7" id="KW-0970">Cilium biogenesis/degradation</keyword>
<dbReference type="GO" id="GO:0061511">
    <property type="term" value="P:centriole elongation"/>
    <property type="evidence" value="ECO:0007669"/>
    <property type="project" value="Ensembl"/>
</dbReference>
<dbReference type="InterPro" id="IPR050630">
    <property type="entry name" value="WD_repeat_EMAP"/>
</dbReference>
<dbReference type="GO" id="GO:0005814">
    <property type="term" value="C:centriole"/>
    <property type="evidence" value="ECO:0007669"/>
    <property type="project" value="UniProtKB-SubCell"/>
</dbReference>
<evidence type="ECO:0000256" key="11">
    <source>
        <dbReference type="ARBA" id="ARBA00070509"/>
    </source>
</evidence>
<dbReference type="SUPFAM" id="SSF63829">
    <property type="entry name" value="Calcium-dependent phosphotriesterase"/>
    <property type="match status" value="1"/>
</dbReference>
<evidence type="ECO:0000256" key="6">
    <source>
        <dbReference type="ARBA" id="ARBA00022737"/>
    </source>
</evidence>
<dbReference type="Pfam" id="PF23393">
    <property type="entry name" value="Beta-prop_WDR90_POC16_2nd"/>
    <property type="match status" value="1"/>
</dbReference>
<proteinExistence type="inferred from homology"/>
<reference evidence="17" key="2">
    <citation type="submission" date="2025-08" db="UniProtKB">
        <authorList>
            <consortium name="Ensembl"/>
        </authorList>
    </citation>
    <scope>IDENTIFICATION</scope>
</reference>
<dbReference type="Pfam" id="PF05018">
    <property type="entry name" value="CFA20_dom"/>
    <property type="match status" value="2"/>
</dbReference>
<dbReference type="Gene3D" id="2.130.10.10">
    <property type="entry name" value="YVTN repeat-like/Quinoprotein amine dehydrogenase"/>
    <property type="match status" value="6"/>
</dbReference>
<dbReference type="Proteomes" id="UP000472272">
    <property type="component" value="Chromosome 14"/>
</dbReference>
<evidence type="ECO:0000256" key="12">
    <source>
        <dbReference type="PROSITE-ProRule" id="PRU00221"/>
    </source>
</evidence>
<dbReference type="InterPro" id="IPR001680">
    <property type="entry name" value="WD40_rpt"/>
</dbReference>
<feature type="domain" description="WDR90 4th beta-propeller" evidence="14">
    <location>
        <begin position="1388"/>
        <end position="1689"/>
    </location>
</feature>
<evidence type="ECO:0000313" key="17">
    <source>
        <dbReference type="Ensembl" id="ENSPMRP00000029399.1"/>
    </source>
</evidence>
<keyword evidence="5" id="KW-0493">Microtubule</keyword>
<dbReference type="Pfam" id="PF00400">
    <property type="entry name" value="WD40"/>
    <property type="match status" value="1"/>
</dbReference>